<accession>A0A915IBU3</accession>
<keyword evidence="2" id="KW-1133">Transmembrane helix</keyword>
<evidence type="ECO:0000313" key="3">
    <source>
        <dbReference type="Proteomes" id="UP000887565"/>
    </source>
</evidence>
<dbReference type="WBParaSite" id="nRc.2.0.1.t10721-RA">
    <property type="protein sequence ID" value="nRc.2.0.1.t10721-RA"/>
    <property type="gene ID" value="nRc.2.0.1.g10721"/>
</dbReference>
<dbReference type="Proteomes" id="UP000887565">
    <property type="component" value="Unplaced"/>
</dbReference>
<keyword evidence="2" id="KW-0472">Membrane</keyword>
<keyword evidence="2" id="KW-0812">Transmembrane</keyword>
<organism evidence="3 4">
    <name type="scientific">Romanomermis culicivorax</name>
    <name type="common">Nematode worm</name>
    <dbReference type="NCBI Taxonomy" id="13658"/>
    <lineage>
        <taxon>Eukaryota</taxon>
        <taxon>Metazoa</taxon>
        <taxon>Ecdysozoa</taxon>
        <taxon>Nematoda</taxon>
        <taxon>Enoplea</taxon>
        <taxon>Dorylaimia</taxon>
        <taxon>Mermithida</taxon>
        <taxon>Mermithoidea</taxon>
        <taxon>Mermithidae</taxon>
        <taxon>Romanomermis</taxon>
    </lineage>
</organism>
<dbReference type="AlphaFoldDB" id="A0A915IBU3"/>
<proteinExistence type="predicted"/>
<keyword evidence="3" id="KW-1185">Reference proteome</keyword>
<reference evidence="4" key="1">
    <citation type="submission" date="2022-11" db="UniProtKB">
        <authorList>
            <consortium name="WormBaseParasite"/>
        </authorList>
    </citation>
    <scope>IDENTIFICATION</scope>
</reference>
<feature type="region of interest" description="Disordered" evidence="1">
    <location>
        <begin position="228"/>
        <end position="252"/>
    </location>
</feature>
<sequence length="252" mass="27229">MSSASYVNVFSGPLRPVSPRLPKTASSTADDDAGRIPSWTIDGKRRPPPLYPKSSKSAANLKRFEQPQPVAQQQQQCPSCLAATSGDFSAQQDYNPRDFEGGLKIRGIDTLTVFCIATSSFLVGVLLMAGLCYVHKITEPKKFPNGTASCHKPLVDLQHRSLLSSSANRFYSSGNNNNVENTVSTNCAGGDCCSDVAAPPAYSANSVLLMAKPKLKLPCCYDPVDQNDESSIERRPTDGKRPLICDKINQKA</sequence>
<evidence type="ECO:0000313" key="4">
    <source>
        <dbReference type="WBParaSite" id="nRc.2.0.1.t10721-RA"/>
    </source>
</evidence>
<evidence type="ECO:0000256" key="2">
    <source>
        <dbReference type="SAM" id="Phobius"/>
    </source>
</evidence>
<name>A0A915IBU3_ROMCU</name>
<feature type="region of interest" description="Disordered" evidence="1">
    <location>
        <begin position="1"/>
        <end position="58"/>
    </location>
</feature>
<feature type="transmembrane region" description="Helical" evidence="2">
    <location>
        <begin position="111"/>
        <end position="134"/>
    </location>
</feature>
<protein>
    <submittedName>
        <fullName evidence="4">Uncharacterized protein</fullName>
    </submittedName>
</protein>
<feature type="compositionally biased region" description="Basic and acidic residues" evidence="1">
    <location>
        <begin position="231"/>
        <end position="244"/>
    </location>
</feature>
<evidence type="ECO:0000256" key="1">
    <source>
        <dbReference type="SAM" id="MobiDB-lite"/>
    </source>
</evidence>